<sequence length="287" mass="31518">MFAFLCYLVLATAQEQLPEDVCDSGSDCAFQAIQLRANKTDDRVREWCAKDVMASCARSKCPQGKGVCDPWSKKCMCEYGQCEIHGHCKLWEFNGPGTRMCNQDTGFKCGQKAGTGLTGCPHFRGVCSMDGRCMCRGDMCAENGRCQIPPARLKDGFTYQAHTTLSQRQTQAKCKADNDCPSRYAGSMVCEKGMCLCMDGYQWSKEAQMCMQYSIKTQSKPGSQSAPTQSNIGNMDWSKMDLSKMDWSKFDWGSIDWGKMLGAGGAGTAMPGGGVVHVDVHPTINVH</sequence>
<gene>
    <name evidence="1" type="ORF">SCF082_LOCUS6690</name>
</gene>
<comment type="caution">
    <text evidence="1">The sequence shown here is derived from an EMBL/GenBank/DDBJ whole genome shotgun (WGS) entry which is preliminary data.</text>
</comment>
<keyword evidence="2" id="KW-1185">Reference proteome</keyword>
<name>A0ABP0IE58_9DINO</name>
<evidence type="ECO:0000313" key="1">
    <source>
        <dbReference type="EMBL" id="CAK9000871.1"/>
    </source>
</evidence>
<organism evidence="1 2">
    <name type="scientific">Durusdinium trenchii</name>
    <dbReference type="NCBI Taxonomy" id="1381693"/>
    <lineage>
        <taxon>Eukaryota</taxon>
        <taxon>Sar</taxon>
        <taxon>Alveolata</taxon>
        <taxon>Dinophyceae</taxon>
        <taxon>Suessiales</taxon>
        <taxon>Symbiodiniaceae</taxon>
        <taxon>Durusdinium</taxon>
    </lineage>
</organism>
<evidence type="ECO:0000313" key="2">
    <source>
        <dbReference type="Proteomes" id="UP001642464"/>
    </source>
</evidence>
<protein>
    <recommendedName>
        <fullName evidence="3">EB domain-containing protein</fullName>
    </recommendedName>
</protein>
<dbReference type="EMBL" id="CAXAMM010003670">
    <property type="protein sequence ID" value="CAK9000871.1"/>
    <property type="molecule type" value="Genomic_DNA"/>
</dbReference>
<reference evidence="1 2" key="1">
    <citation type="submission" date="2024-02" db="EMBL/GenBank/DDBJ databases">
        <authorList>
            <person name="Chen Y."/>
            <person name="Shah S."/>
            <person name="Dougan E. K."/>
            <person name="Thang M."/>
            <person name="Chan C."/>
        </authorList>
    </citation>
    <scope>NUCLEOTIDE SEQUENCE [LARGE SCALE GENOMIC DNA]</scope>
</reference>
<accession>A0ABP0IE58</accession>
<proteinExistence type="predicted"/>
<dbReference type="Proteomes" id="UP001642464">
    <property type="component" value="Unassembled WGS sequence"/>
</dbReference>
<evidence type="ECO:0008006" key="3">
    <source>
        <dbReference type="Google" id="ProtNLM"/>
    </source>
</evidence>